<keyword evidence="2" id="KW-1185">Reference proteome</keyword>
<gene>
    <name evidence="1" type="ORF">Pla144_04540</name>
</gene>
<proteinExistence type="predicted"/>
<evidence type="ECO:0008006" key="3">
    <source>
        <dbReference type="Google" id="ProtNLM"/>
    </source>
</evidence>
<evidence type="ECO:0000313" key="1">
    <source>
        <dbReference type="EMBL" id="TWU29675.1"/>
    </source>
</evidence>
<dbReference type="OrthoDB" id="259551at2"/>
<accession>A0A5C6D0I8</accession>
<dbReference type="EMBL" id="SJPS01000001">
    <property type="protein sequence ID" value="TWU29675.1"/>
    <property type="molecule type" value="Genomic_DNA"/>
</dbReference>
<dbReference type="RefSeq" id="WP_146447667.1">
    <property type="nucleotide sequence ID" value="NZ_SJPS01000001.1"/>
</dbReference>
<organism evidence="1 2">
    <name type="scientific">Bythopirellula polymerisocia</name>
    <dbReference type="NCBI Taxonomy" id="2528003"/>
    <lineage>
        <taxon>Bacteria</taxon>
        <taxon>Pseudomonadati</taxon>
        <taxon>Planctomycetota</taxon>
        <taxon>Planctomycetia</taxon>
        <taxon>Pirellulales</taxon>
        <taxon>Lacipirellulaceae</taxon>
        <taxon>Bythopirellula</taxon>
    </lineage>
</organism>
<dbReference type="Proteomes" id="UP000318437">
    <property type="component" value="Unassembled WGS sequence"/>
</dbReference>
<dbReference type="AlphaFoldDB" id="A0A5C6D0I8"/>
<name>A0A5C6D0I8_9BACT</name>
<sequence>MMRCFSGTFLPRLGFFLFSLVLLSLVSSTNGQSVFYTFTSGPSGDGFDWPASPQGLLPEGDNFFTPDGVDFYNYTGNNLFFDSQYQVSSNSGIIDGDAMWANPLVGSDFNDLDVFLPDVSSVGFSFAQAVAGSPTATPDFIDIYIEDSEGRYTFQTYGLDSSFTGFGGVDGWAGNILLDIEDLIDDGDIDGNSFIDISYFYIDLDSLATNGGTSEFAIDNFSLDGGSGNGSDLLFPSVNQGQTDVTGSTLGTNTLRGTGTHGMGIEVTNDAGTATTYSIQLVPGGDLSPNTLPSGASIDAGESIFNPDIATVDRSLPSGTYESDITIINDGDPADPDNVATLSIDLFEPELLSGNFTGVNVNAFEDVILSNAAAPANGFRAAVKVTGTQTTGPFGVDDFTLDERVLDSESIQANVTFNRFGQLSGTHVGSYTVSLEQAAFFVNQFVDFEVFLANKEPVPDKNWVLNYDLTNNNNDNANFTTGFTYAGRLGVNRFEVAATLIDGTSSTNQNVSMQFTTDPDPSSADTIGDPIDLIFGGGDGDPYVLQFTYDESLVPSGLSETQLQVLWYDVVAGEWAVAIDGNSSTTSTFFSGSWADYLAGPGGGTFDASDLGAFGVDAANNHVWAALDHASIFAVGMLAAGTNGDFDFDGDVDGRDFLIWQRGGSPNGTGIGDLALWQGQYGSPLVAATVVPEPVGGVMLLTGILLMCRRQSPR</sequence>
<comment type="caution">
    <text evidence="1">The sequence shown here is derived from an EMBL/GenBank/DDBJ whole genome shotgun (WGS) entry which is preliminary data.</text>
</comment>
<protein>
    <recommendedName>
        <fullName evidence="3">PEP-CTERM protein-sorting domain-containing protein</fullName>
    </recommendedName>
</protein>
<evidence type="ECO:0000313" key="2">
    <source>
        <dbReference type="Proteomes" id="UP000318437"/>
    </source>
</evidence>
<reference evidence="1 2" key="1">
    <citation type="submission" date="2019-02" db="EMBL/GenBank/DDBJ databases">
        <title>Deep-cultivation of Planctomycetes and their phenomic and genomic characterization uncovers novel biology.</title>
        <authorList>
            <person name="Wiegand S."/>
            <person name="Jogler M."/>
            <person name="Boedeker C."/>
            <person name="Pinto D."/>
            <person name="Vollmers J."/>
            <person name="Rivas-Marin E."/>
            <person name="Kohn T."/>
            <person name="Peeters S.H."/>
            <person name="Heuer A."/>
            <person name="Rast P."/>
            <person name="Oberbeckmann S."/>
            <person name="Bunk B."/>
            <person name="Jeske O."/>
            <person name="Meyerdierks A."/>
            <person name="Storesund J.E."/>
            <person name="Kallscheuer N."/>
            <person name="Luecker S."/>
            <person name="Lage O.M."/>
            <person name="Pohl T."/>
            <person name="Merkel B.J."/>
            <person name="Hornburger P."/>
            <person name="Mueller R.-W."/>
            <person name="Bruemmer F."/>
            <person name="Labrenz M."/>
            <person name="Spormann A.M."/>
            <person name="Op Den Camp H."/>
            <person name="Overmann J."/>
            <person name="Amann R."/>
            <person name="Jetten M.S.M."/>
            <person name="Mascher T."/>
            <person name="Medema M.H."/>
            <person name="Devos D.P."/>
            <person name="Kaster A.-K."/>
            <person name="Ovreas L."/>
            <person name="Rohde M."/>
            <person name="Galperin M.Y."/>
            <person name="Jogler C."/>
        </authorList>
    </citation>
    <scope>NUCLEOTIDE SEQUENCE [LARGE SCALE GENOMIC DNA]</scope>
    <source>
        <strain evidence="1 2">Pla144</strain>
    </source>
</reference>